<accession>A0A1H6JSZ3</accession>
<protein>
    <submittedName>
        <fullName evidence="1">Uncharacterized protein</fullName>
    </submittedName>
</protein>
<proteinExistence type="predicted"/>
<evidence type="ECO:0000313" key="2">
    <source>
        <dbReference type="Proteomes" id="UP000198559"/>
    </source>
</evidence>
<gene>
    <name evidence="1" type="ORF">BAZSYMB_SCAFFOLD00017_1</name>
</gene>
<reference evidence="2" key="1">
    <citation type="submission" date="2016-06" db="EMBL/GenBank/DDBJ databases">
        <authorList>
            <person name="Petersen J."/>
            <person name="Sayavedra L."/>
        </authorList>
    </citation>
    <scope>NUCLEOTIDE SEQUENCE [LARGE SCALE GENOMIC DNA]</scope>
    <source>
        <strain evidence="2">BazSymB</strain>
    </source>
</reference>
<dbReference type="EMBL" id="CVUD02000048">
    <property type="protein sequence ID" value="SEH62364.1"/>
    <property type="molecule type" value="Genomic_DNA"/>
</dbReference>
<sequence>MFASGKLLRSRLKPCLLSPIIKYPLIFNGVLPLR</sequence>
<dbReference type="Proteomes" id="UP000198559">
    <property type="component" value="Unassembled WGS sequence"/>
</dbReference>
<organism evidence="1 2">
    <name type="scientific">Bathymodiolus azoricus thioautotrophic gill symbiont</name>
    <dbReference type="NCBI Taxonomy" id="235205"/>
    <lineage>
        <taxon>Bacteria</taxon>
        <taxon>Pseudomonadati</taxon>
        <taxon>Pseudomonadota</taxon>
        <taxon>Gammaproteobacteria</taxon>
        <taxon>sulfur-oxidizing symbionts</taxon>
    </lineage>
</organism>
<dbReference type="AlphaFoldDB" id="A0A1H6JSZ3"/>
<name>A0A1H6JSZ3_9GAMM</name>
<evidence type="ECO:0000313" key="1">
    <source>
        <dbReference type="EMBL" id="SEH62364.1"/>
    </source>
</evidence>